<feature type="domain" description="Disease resistance protein RPS4B/Roq1-like leucine-rich repeats" evidence="4">
    <location>
        <begin position="368"/>
        <end position="546"/>
    </location>
</feature>
<dbReference type="EMBL" id="JASCZI010090679">
    <property type="protein sequence ID" value="MED6144814.1"/>
    <property type="molecule type" value="Genomic_DNA"/>
</dbReference>
<evidence type="ECO:0000313" key="6">
    <source>
        <dbReference type="Proteomes" id="UP001341840"/>
    </source>
</evidence>
<dbReference type="InterPro" id="IPR042197">
    <property type="entry name" value="Apaf_helical"/>
</dbReference>
<protein>
    <submittedName>
        <fullName evidence="5">Uncharacterized protein</fullName>
    </submittedName>
</protein>
<accession>A0ABU6T900</accession>
<dbReference type="PRINTS" id="PR00364">
    <property type="entry name" value="DISEASERSIST"/>
</dbReference>
<comment type="caution">
    <text evidence="5">The sequence shown here is derived from an EMBL/GenBank/DDBJ whole genome shotgun (WGS) entry which is preliminary data.</text>
</comment>
<evidence type="ECO:0000259" key="3">
    <source>
        <dbReference type="Pfam" id="PF23282"/>
    </source>
</evidence>
<keyword evidence="6" id="KW-1185">Reference proteome</keyword>
<dbReference type="InterPro" id="IPR027417">
    <property type="entry name" value="P-loop_NTPase"/>
</dbReference>
<dbReference type="Gene3D" id="3.80.10.10">
    <property type="entry name" value="Ribonuclease Inhibitor"/>
    <property type="match status" value="2"/>
</dbReference>
<keyword evidence="2" id="KW-0611">Plant defense</keyword>
<keyword evidence="1" id="KW-0677">Repeat</keyword>
<dbReference type="InterPro" id="IPR058546">
    <property type="entry name" value="RPS4B/Roq1-like_LRR"/>
</dbReference>
<feature type="domain" description="Disease resistance protein Roq1-like winged-helix" evidence="3">
    <location>
        <begin position="103"/>
        <end position="172"/>
    </location>
</feature>
<proteinExistence type="predicted"/>
<evidence type="ECO:0000256" key="1">
    <source>
        <dbReference type="ARBA" id="ARBA00022737"/>
    </source>
</evidence>
<dbReference type="Proteomes" id="UP001341840">
    <property type="component" value="Unassembled WGS sequence"/>
</dbReference>
<name>A0ABU6T900_9FABA</name>
<dbReference type="InterPro" id="IPR058192">
    <property type="entry name" value="WHD_ROQ1-like"/>
</dbReference>
<dbReference type="SUPFAM" id="SSF52540">
    <property type="entry name" value="P-loop containing nucleoside triphosphate hydrolases"/>
    <property type="match status" value="1"/>
</dbReference>
<dbReference type="Pfam" id="PF23282">
    <property type="entry name" value="WHD_ROQ1"/>
    <property type="match status" value="1"/>
</dbReference>
<dbReference type="Pfam" id="PF23286">
    <property type="entry name" value="LRR_13"/>
    <property type="match status" value="1"/>
</dbReference>
<dbReference type="SUPFAM" id="SSF52058">
    <property type="entry name" value="L domain-like"/>
    <property type="match status" value="1"/>
</dbReference>
<dbReference type="InterPro" id="IPR044974">
    <property type="entry name" value="Disease_R_plants"/>
</dbReference>
<gene>
    <name evidence="5" type="ORF">PIB30_019058</name>
</gene>
<organism evidence="5 6">
    <name type="scientific">Stylosanthes scabra</name>
    <dbReference type="NCBI Taxonomy" id="79078"/>
    <lineage>
        <taxon>Eukaryota</taxon>
        <taxon>Viridiplantae</taxon>
        <taxon>Streptophyta</taxon>
        <taxon>Embryophyta</taxon>
        <taxon>Tracheophyta</taxon>
        <taxon>Spermatophyta</taxon>
        <taxon>Magnoliopsida</taxon>
        <taxon>eudicotyledons</taxon>
        <taxon>Gunneridae</taxon>
        <taxon>Pentapetalae</taxon>
        <taxon>rosids</taxon>
        <taxon>fabids</taxon>
        <taxon>Fabales</taxon>
        <taxon>Fabaceae</taxon>
        <taxon>Papilionoideae</taxon>
        <taxon>50 kb inversion clade</taxon>
        <taxon>dalbergioids sensu lato</taxon>
        <taxon>Dalbergieae</taxon>
        <taxon>Pterocarpus clade</taxon>
        <taxon>Stylosanthes</taxon>
    </lineage>
</organism>
<dbReference type="InterPro" id="IPR032675">
    <property type="entry name" value="LRR_dom_sf"/>
</dbReference>
<reference evidence="5 6" key="1">
    <citation type="journal article" date="2023" name="Plants (Basel)">
        <title>Bridging the Gap: Combining Genomics and Transcriptomics Approaches to Understand Stylosanthes scabra, an Orphan Legume from the Brazilian Caatinga.</title>
        <authorList>
            <person name="Ferreira-Neto J.R.C."/>
            <person name="da Silva M.D."/>
            <person name="Binneck E."/>
            <person name="de Melo N.F."/>
            <person name="da Silva R.H."/>
            <person name="de Melo A.L.T.M."/>
            <person name="Pandolfi V."/>
            <person name="Bustamante F.O."/>
            <person name="Brasileiro-Vidal A.C."/>
            <person name="Benko-Iseppon A.M."/>
        </authorList>
    </citation>
    <scope>NUCLEOTIDE SEQUENCE [LARGE SCALE GENOMIC DNA]</scope>
    <source>
        <tissue evidence="5">Leaves</tissue>
    </source>
</reference>
<dbReference type="PANTHER" id="PTHR11017">
    <property type="entry name" value="LEUCINE-RICH REPEAT-CONTAINING PROTEIN"/>
    <property type="match status" value="1"/>
</dbReference>
<evidence type="ECO:0000313" key="5">
    <source>
        <dbReference type="EMBL" id="MED6144814.1"/>
    </source>
</evidence>
<sequence>MHLLKIYDAREIYNVEGLAESEAFDLFCLKAFKQQNPVEEYLGLCKQVVKYCAGLPLALEVLGSHLYKRLIEVWHSTLAKLRSFQHVDIFDRLKISYDSLDTVDKKIFLDIAYFFKGKRKEYVIDILEACGYPAEDGIATLVDRSLLTKNENGSLEMHDLLEEMAKHIVIQESPDDPSERRRLRSCQDINLVLTQNKGTEATQSIVVGDREIYQEREQYRERWRDLTFSNISQLKLLILDGVQASILSYIPCSLRVLRWRDCPMKTLPFDDQYYELVEIDLNNSDKIVQVWHGKKSLEKLKHLNLYGCVQLKQIPDLSEAPNLEILNLGLCVELNDFPSYLTRHKSLVKVNLGPCSSLETLGSKLEMTSLQVLNLGGCKSMKKLPEFGECMKHLSILSLSRTAIEELPTTIGFFVGLKELHLRECKRLTSLPESIQELKSFRVLDLSDCPNLIQSLHSLSGLTSLDTLRLSGCFPTSQESLSYNLGNLVSLTDLELSFNKFVRIPINIHQLPRLTRLSLNFCCNLKVLPELPSSIKELSARDCKSLDARDSKVISKMCCGFAALANHDPYGLLQMWVAQKEIPSWFVCQEQGNGVSITLPLICNGTEFFRKQLGKMRKSNDSELIILCLTSDSFVDQDCQHYRFQLVFSDPLVKVQRSGARWMRKQDIQDLKKSRTETS</sequence>
<evidence type="ECO:0000259" key="4">
    <source>
        <dbReference type="Pfam" id="PF23286"/>
    </source>
</evidence>
<dbReference type="Gene3D" id="1.10.8.430">
    <property type="entry name" value="Helical domain of apoptotic protease-activating factors"/>
    <property type="match status" value="1"/>
</dbReference>
<dbReference type="PANTHER" id="PTHR11017:SF559">
    <property type="entry name" value="DISEASE RESISTANCE PROTEIN CHL1"/>
    <property type="match status" value="1"/>
</dbReference>
<evidence type="ECO:0000256" key="2">
    <source>
        <dbReference type="ARBA" id="ARBA00022821"/>
    </source>
</evidence>